<dbReference type="Pfam" id="PF13676">
    <property type="entry name" value="TIR_2"/>
    <property type="match status" value="1"/>
</dbReference>
<protein>
    <recommendedName>
        <fullName evidence="1">TIR domain-containing protein</fullName>
    </recommendedName>
</protein>
<dbReference type="Proteomes" id="UP000021816">
    <property type="component" value="Unassembled WGS sequence"/>
</dbReference>
<accession>A0A011QJU8</accession>
<reference evidence="2 3" key="1">
    <citation type="submission" date="2014-02" db="EMBL/GenBank/DDBJ databases">
        <title>Expanding our view of genomic diversity in Candidatus Accumulibacter clades.</title>
        <authorList>
            <person name="Skennerton C.T."/>
            <person name="Barr J.J."/>
            <person name="Slater F.R."/>
            <person name="Bond P.L."/>
            <person name="Tyson G.W."/>
        </authorList>
    </citation>
    <scope>NUCLEOTIDE SEQUENCE [LARGE SCALE GENOMIC DNA]</scope>
    <source>
        <strain evidence="3">BA-92</strain>
    </source>
</reference>
<dbReference type="EMBL" id="JEMX01000060">
    <property type="protein sequence ID" value="EXI79134.1"/>
    <property type="molecule type" value="Genomic_DNA"/>
</dbReference>
<evidence type="ECO:0000259" key="1">
    <source>
        <dbReference type="PROSITE" id="PS50104"/>
    </source>
</evidence>
<comment type="caution">
    <text evidence="2">The sequence shown here is derived from an EMBL/GenBank/DDBJ whole genome shotgun (WGS) entry which is preliminary data.</text>
</comment>
<dbReference type="InterPro" id="IPR035897">
    <property type="entry name" value="Toll_tir_struct_dom_sf"/>
</dbReference>
<proteinExistence type="predicted"/>
<dbReference type="SUPFAM" id="SSF52200">
    <property type="entry name" value="Toll/Interleukin receptor TIR domain"/>
    <property type="match status" value="1"/>
</dbReference>
<dbReference type="GO" id="GO:0007165">
    <property type="term" value="P:signal transduction"/>
    <property type="evidence" value="ECO:0007669"/>
    <property type="project" value="InterPro"/>
</dbReference>
<feature type="domain" description="TIR" evidence="1">
    <location>
        <begin position="546"/>
        <end position="682"/>
    </location>
</feature>
<evidence type="ECO:0000313" key="3">
    <source>
        <dbReference type="Proteomes" id="UP000021816"/>
    </source>
</evidence>
<dbReference type="InterPro" id="IPR000157">
    <property type="entry name" value="TIR_dom"/>
</dbReference>
<dbReference type="STRING" id="1454003.AW10_02530"/>
<dbReference type="PATRIC" id="fig|1454003.3.peg.2582"/>
<dbReference type="AlphaFoldDB" id="A0A011QJU8"/>
<name>A0A011QJU8_9PROT</name>
<sequence length="693" mass="75606">MFARQLLPVSGERRAALRVAARRLRKPRPTERRHLDIDASTRATASRGGVFTPVHRQTTAMPEYLLLVDRAGRNDQQAHWAAEMARDLAAEGVTLALYEFDRDPRWVAPLHTHHRMGLGAMQTFLPLAFLGARHAGQGLIVLGDGHSFIEPASGELHDWLPGALAPWPRRVLMTPRPPTSWGLAEDIIAGEGQPAHVDSFLVLPAQIEMLSAAARWFDERKVPEVDLLPGAPAQLPAMLEDDIGRWVGREAPATTELVALVEQLRSFLGPTAYTWLAASAAYPYLSADLTAYLAHQLSEAPPSAARSGAASSDARLLEARLVGIAQLPWCRLGLMPDWLRRALFLSLAPATRERVRAVLARLFRAAGQDDIALGVSLGAVASGGPAPTRRQAHSLLRSFARRIGLAGVVANEPPDSPLRDVIYLGVLRGDFDAELTLDAGEDFARAVRSETGPRLTRNPLRWLAVLVVAELYPVIWLKWWASGPLPRAVTGLGRGFVHAWRSAYADVEGFYAVIGKWFVRVGTRLFGAEPVAPPAEQHGAPPSEQSGALVYLSYRRNEAASAARALRERLVEKLGYASVWDDREVSVGASWQDEMQRALDRCKILVVLISSNPFADDSTWQVGEIAHALAAGKPIIPVLLDGATLPGSAALPPSIRQLNKYHAFPLHADRLDADLDRLTDAIVRSVGERTNAK</sequence>
<dbReference type="Gene3D" id="3.40.50.10140">
    <property type="entry name" value="Toll/interleukin-1 receptor homology (TIR) domain"/>
    <property type="match status" value="1"/>
</dbReference>
<gene>
    <name evidence="2" type="ORF">AW10_02530</name>
</gene>
<evidence type="ECO:0000313" key="2">
    <source>
        <dbReference type="EMBL" id="EXI79134.1"/>
    </source>
</evidence>
<dbReference type="PROSITE" id="PS50104">
    <property type="entry name" value="TIR"/>
    <property type="match status" value="1"/>
</dbReference>
<organism evidence="2 3">
    <name type="scientific">Candidatus Accumulibacter appositus</name>
    <dbReference type="NCBI Taxonomy" id="1454003"/>
    <lineage>
        <taxon>Bacteria</taxon>
        <taxon>Pseudomonadati</taxon>
        <taxon>Pseudomonadota</taxon>
        <taxon>Betaproteobacteria</taxon>
        <taxon>Candidatus Accumulibacter</taxon>
    </lineage>
</organism>